<evidence type="ECO:0000256" key="2">
    <source>
        <dbReference type="ARBA" id="ARBA00022679"/>
    </source>
</evidence>
<dbReference type="PIRSF" id="PIRSF000428">
    <property type="entry name" value="P_Ac_trans"/>
    <property type="match status" value="1"/>
</dbReference>
<keyword evidence="2" id="KW-0808">Transferase</keyword>
<evidence type="ECO:0000256" key="3">
    <source>
        <dbReference type="ARBA" id="ARBA00023315"/>
    </source>
</evidence>
<proteinExistence type="inferred from homology"/>
<dbReference type="PANTHER" id="PTHR43356">
    <property type="entry name" value="PHOSPHATE ACETYLTRANSFERASE"/>
    <property type="match status" value="1"/>
</dbReference>
<dbReference type="InterPro" id="IPR050500">
    <property type="entry name" value="Phos_Acetyltrans/Butyryltrans"/>
</dbReference>
<comment type="similarity">
    <text evidence="1">Belongs to the phosphate acetyltransferase and butyryltransferase family.</text>
</comment>
<dbReference type="InterPro" id="IPR002505">
    <property type="entry name" value="PTA_PTB"/>
</dbReference>
<organism evidence="5 6">
    <name type="scientific">Ohessyouella blattaphilus</name>
    <dbReference type="NCBI Taxonomy" id="2949333"/>
    <lineage>
        <taxon>Bacteria</taxon>
        <taxon>Bacillati</taxon>
        <taxon>Bacillota</taxon>
        <taxon>Clostridia</taxon>
        <taxon>Lachnospirales</taxon>
        <taxon>Lachnospiraceae</taxon>
        <taxon>Ohessyouella</taxon>
    </lineage>
</organism>
<comment type="caution">
    <text evidence="5">The sequence shown here is derived from an EMBL/GenBank/DDBJ whole genome shotgun (WGS) entry which is preliminary data.</text>
</comment>
<dbReference type="Gene3D" id="3.40.718.10">
    <property type="entry name" value="Isopropylmalate Dehydrogenase"/>
    <property type="match status" value="1"/>
</dbReference>
<reference evidence="5 6" key="1">
    <citation type="journal article" date="2022" name="Genome Biol. Evol.">
        <title>Host diet, physiology and behaviors set the stage for Lachnospiraceae cladogenesis.</title>
        <authorList>
            <person name="Vera-Ponce De Leon A."/>
            <person name="Schneider M."/>
            <person name="Jahnes B.C."/>
            <person name="Sadowski V."/>
            <person name="Camuy-Velez L.A."/>
            <person name="Duan J."/>
            <person name="Sabree Z.L."/>
        </authorList>
    </citation>
    <scope>NUCLEOTIDE SEQUENCE [LARGE SCALE GENOMIC DNA]</scope>
    <source>
        <strain evidence="5 6">PAL227</strain>
    </source>
</reference>
<evidence type="ECO:0000313" key="5">
    <source>
        <dbReference type="EMBL" id="MCP1108980.1"/>
    </source>
</evidence>
<feature type="domain" description="Phosphate acetyl/butaryl transferase" evidence="4">
    <location>
        <begin position="80"/>
        <end position="296"/>
    </location>
</feature>
<keyword evidence="3 5" id="KW-0012">Acyltransferase</keyword>
<dbReference type="EMBL" id="JAMZFV010000001">
    <property type="protein sequence ID" value="MCP1108980.1"/>
    <property type="molecule type" value="Genomic_DNA"/>
</dbReference>
<protein>
    <submittedName>
        <fullName evidence="5">Phosphate acyltransferase</fullName>
    </submittedName>
</protein>
<evidence type="ECO:0000256" key="1">
    <source>
        <dbReference type="ARBA" id="ARBA00005656"/>
    </source>
</evidence>
<dbReference type="Proteomes" id="UP001523565">
    <property type="component" value="Unassembled WGS sequence"/>
</dbReference>
<name>A0ABT1EE58_9FIRM</name>
<dbReference type="GO" id="GO:0016746">
    <property type="term" value="F:acyltransferase activity"/>
    <property type="evidence" value="ECO:0007669"/>
    <property type="project" value="UniProtKB-KW"/>
</dbReference>
<dbReference type="InterPro" id="IPR012147">
    <property type="entry name" value="P_Ac_Bu_trans"/>
</dbReference>
<dbReference type="Pfam" id="PF01515">
    <property type="entry name" value="PTA_PTB"/>
    <property type="match status" value="1"/>
</dbReference>
<gene>
    <name evidence="5" type="ORF">NK118_01785</name>
</gene>
<keyword evidence="6" id="KW-1185">Reference proteome</keyword>
<evidence type="ECO:0000313" key="6">
    <source>
        <dbReference type="Proteomes" id="UP001523565"/>
    </source>
</evidence>
<dbReference type="PANTHER" id="PTHR43356:SF2">
    <property type="entry name" value="PHOSPHATE ACETYLTRANSFERASE"/>
    <property type="match status" value="1"/>
</dbReference>
<sequence>MLRNFEEILAKIEKDPVKKRIVVVAAHDEEVLGSVVEAYKKGIAVFTLIGKSEEIAIIMKELGEDATRWDIIDEPDDKEAARLAMKMIADGAADLPMKGLLHTAVFLKAVFNKEYGLVPENALVGQITVAEYKAAGKLIMVTDCAVTVDPGYAQKVQLIQNAVKLAKALGYKTPKVAVITPVEVVNPKMPETIEASMLTVASMRNQIKGCIVDGPLALDNALSKEAAVAKGIDSPVAGDADILLMPNLSTGNVLDKALRYFAEIKTGSAVVGGKIPFIITSRSDTAQNKLHAIALSVL</sequence>
<dbReference type="RefSeq" id="WP_262067883.1">
    <property type="nucleotide sequence ID" value="NZ_JAMXOC010000001.1"/>
</dbReference>
<accession>A0ABT1EE58</accession>
<evidence type="ECO:0000259" key="4">
    <source>
        <dbReference type="Pfam" id="PF01515"/>
    </source>
</evidence>
<dbReference type="SUPFAM" id="SSF53659">
    <property type="entry name" value="Isocitrate/Isopropylmalate dehydrogenase-like"/>
    <property type="match status" value="1"/>
</dbReference>